<dbReference type="EMBL" id="CP065745">
    <property type="protein sequence ID" value="QPR55181.1"/>
    <property type="molecule type" value="Genomic_DNA"/>
</dbReference>
<dbReference type="GeneID" id="60784275"/>
<organism evidence="2 3">
    <name type="scientific">Aeromonas allosaccharophila</name>
    <dbReference type="NCBI Taxonomy" id="656"/>
    <lineage>
        <taxon>Bacteria</taxon>
        <taxon>Pseudomonadati</taxon>
        <taxon>Pseudomonadota</taxon>
        <taxon>Gammaproteobacteria</taxon>
        <taxon>Aeromonadales</taxon>
        <taxon>Aeromonadaceae</taxon>
        <taxon>Aeromonas</taxon>
    </lineage>
</organism>
<reference evidence="2 3" key="1">
    <citation type="submission" date="2020-12" db="EMBL/GenBank/DDBJ databases">
        <title>FDA dAtabase for Regulatory Grade micrObial Sequences (FDA-ARGOS): Supporting development and validation of Infectious Disease Dx tests.</title>
        <authorList>
            <person name="Sproer C."/>
            <person name="Gronow S."/>
            <person name="Severitt S."/>
            <person name="Schroder I."/>
            <person name="Tallon L."/>
            <person name="Sadzewicz L."/>
            <person name="Zhao X."/>
            <person name="Boylan J."/>
            <person name="Ott S."/>
            <person name="Bowen H."/>
            <person name="Vavikolanu K."/>
            <person name="Mehta A."/>
            <person name="Aluvathingal J."/>
            <person name="Nadendla S."/>
            <person name="Lowell S."/>
            <person name="Myers T."/>
            <person name="Yan Y."/>
            <person name="Sichtig H."/>
        </authorList>
    </citation>
    <scope>NUCLEOTIDE SEQUENCE [LARGE SCALE GENOMIC DNA]</scope>
    <source>
        <strain evidence="2 3">FDAARGOS_933</strain>
    </source>
</reference>
<name>A0A7T2PGG8_9GAMM</name>
<proteinExistence type="predicted"/>
<dbReference type="InterPro" id="IPR043502">
    <property type="entry name" value="DNA/RNA_pol_sf"/>
</dbReference>
<feature type="domain" description="Reverse transcriptase" evidence="1">
    <location>
        <begin position="1"/>
        <end position="207"/>
    </location>
</feature>
<evidence type="ECO:0000259" key="1">
    <source>
        <dbReference type="PROSITE" id="PS50878"/>
    </source>
</evidence>
<protein>
    <recommendedName>
        <fullName evidence="1">Reverse transcriptase domain-containing protein</fullName>
    </recommendedName>
</protein>
<dbReference type="PROSITE" id="PS50878">
    <property type="entry name" value="RT_POL"/>
    <property type="match status" value="1"/>
</dbReference>
<evidence type="ECO:0000313" key="3">
    <source>
        <dbReference type="Proteomes" id="UP000595101"/>
    </source>
</evidence>
<sequence length="257" mass="29647">MNEPRWTVKFEVKPGSWVYVPTKQVADYGRRIHDELLKRYRCPRYYFHLQSGGHLAALQHHVDDHFFAHLDIKNFFGSISRTRITRSLKDILSYPIARDVAKKSTVPVSNGQSYSHCLPYGFVQSPLLASICLHRSYLGKVIERLYQTGYVRISLYMDDLIVSGMNESITKMAFELIKKAALKSHFELNQMKEAKQQPLIECFNIHLSHRSLDITNNRLISLAEQYRASDNDFVHDGIIGYIKSVNPAQLAIFSQLI</sequence>
<gene>
    <name evidence="2" type="ORF">I6G90_01675</name>
</gene>
<dbReference type="KEGG" id="aall:I6G90_01675"/>
<accession>A0A7T2PGG8</accession>
<dbReference type="Pfam" id="PF00078">
    <property type="entry name" value="RVT_1"/>
    <property type="match status" value="1"/>
</dbReference>
<dbReference type="AlphaFoldDB" id="A0A7T2PGG8"/>
<dbReference type="SUPFAM" id="SSF56672">
    <property type="entry name" value="DNA/RNA polymerases"/>
    <property type="match status" value="1"/>
</dbReference>
<dbReference type="InterPro" id="IPR000477">
    <property type="entry name" value="RT_dom"/>
</dbReference>
<dbReference type="RefSeq" id="WP_197929455.1">
    <property type="nucleotide sequence ID" value="NZ_CP065745.1"/>
</dbReference>
<evidence type="ECO:0000313" key="2">
    <source>
        <dbReference type="EMBL" id="QPR55181.1"/>
    </source>
</evidence>
<dbReference type="Proteomes" id="UP000595101">
    <property type="component" value="Chromosome"/>
</dbReference>